<sequence length="190" mass="21725">MNTYFKTISVILISILFAQCSRENQFLIEKNRVGKISKENKILEIDAIFAKDSIVKRLSEGDLGGRESKFIQDNDEYLIYSKDGKHLLTIVPTKQHDSTSTIKYVEVMDNRFKTEKGLSLISPFKEINTNYIINKVETSLTSATLYIDELNATLALDKNDIGVNTFSNKEITVEQIPDLAKIKYLTVWFD</sequence>
<dbReference type="OrthoDB" id="1436858at2"/>
<dbReference type="Proteomes" id="UP000176050">
    <property type="component" value="Chromosome"/>
</dbReference>
<reference evidence="1 2" key="1">
    <citation type="submission" date="2016-10" db="EMBL/GenBank/DDBJ databases">
        <title>Lutibacter sp. LPB0138, isolated from marine gastropod.</title>
        <authorList>
            <person name="Kim E."/>
            <person name="Yi H."/>
        </authorList>
    </citation>
    <scope>NUCLEOTIDE SEQUENCE [LARGE SCALE GENOMIC DNA]</scope>
    <source>
        <strain evidence="1 2">LPB0138</strain>
    </source>
</reference>
<organism evidence="1 2">
    <name type="scientific">Urechidicola croceus</name>
    <dbReference type="NCBI Taxonomy" id="1850246"/>
    <lineage>
        <taxon>Bacteria</taxon>
        <taxon>Pseudomonadati</taxon>
        <taxon>Bacteroidota</taxon>
        <taxon>Flavobacteriia</taxon>
        <taxon>Flavobacteriales</taxon>
        <taxon>Flavobacteriaceae</taxon>
        <taxon>Urechidicola</taxon>
    </lineage>
</organism>
<keyword evidence="2" id="KW-1185">Reference proteome</keyword>
<evidence type="ECO:0000313" key="2">
    <source>
        <dbReference type="Proteomes" id="UP000176050"/>
    </source>
</evidence>
<dbReference type="STRING" id="1850246.LPB138_00675"/>
<name>A0A1D8P427_9FLAO</name>
<proteinExistence type="predicted"/>
<dbReference type="AlphaFoldDB" id="A0A1D8P427"/>
<gene>
    <name evidence="1" type="ORF">LPB138_00675</name>
</gene>
<dbReference type="EMBL" id="CP017478">
    <property type="protein sequence ID" value="AOW19286.1"/>
    <property type="molecule type" value="Genomic_DNA"/>
</dbReference>
<dbReference type="KEGG" id="lul:LPB138_00675"/>
<dbReference type="RefSeq" id="WP_070235416.1">
    <property type="nucleotide sequence ID" value="NZ_CP017478.1"/>
</dbReference>
<protein>
    <submittedName>
        <fullName evidence="1">Uncharacterized protein</fullName>
    </submittedName>
</protein>
<evidence type="ECO:0000313" key="1">
    <source>
        <dbReference type="EMBL" id="AOW19286.1"/>
    </source>
</evidence>
<accession>A0A1D8P427</accession>